<keyword evidence="3" id="KW-1185">Reference proteome</keyword>
<dbReference type="InterPro" id="IPR008136">
    <property type="entry name" value="CinA_C"/>
</dbReference>
<accession>A0A6G8FKV1</accession>
<gene>
    <name evidence="2" type="ORF">G7067_11690</name>
</gene>
<dbReference type="InterPro" id="IPR036653">
    <property type="entry name" value="CinA-like_C"/>
</dbReference>
<dbReference type="Pfam" id="PF02464">
    <property type="entry name" value="CinA"/>
    <property type="match status" value="1"/>
</dbReference>
<dbReference type="EMBL" id="CP049934">
    <property type="protein sequence ID" value="QIM16913.1"/>
    <property type="molecule type" value="Genomic_DNA"/>
</dbReference>
<dbReference type="RefSeq" id="WP_166324561.1">
    <property type="nucleotide sequence ID" value="NZ_CP049934.1"/>
</dbReference>
<reference evidence="2 3" key="1">
    <citation type="submission" date="2020-03" db="EMBL/GenBank/DDBJ databases">
        <title>Leucobacter sp. nov., isolated from beetles.</title>
        <authorList>
            <person name="Hyun D.-W."/>
            <person name="Bae J.-W."/>
        </authorList>
    </citation>
    <scope>NUCLEOTIDE SEQUENCE [LARGE SCALE GENOMIC DNA]</scope>
    <source>
        <strain evidence="2 3">HDW9B</strain>
    </source>
</reference>
<name>A0A6G8FKV1_9MICO</name>
<protein>
    <submittedName>
        <fullName evidence="2">CinA family protein</fullName>
    </submittedName>
</protein>
<feature type="domain" description="CinA C-terminal" evidence="1">
    <location>
        <begin position="11"/>
        <end position="167"/>
    </location>
</feature>
<evidence type="ECO:0000259" key="1">
    <source>
        <dbReference type="Pfam" id="PF02464"/>
    </source>
</evidence>
<dbReference type="SUPFAM" id="SSF142433">
    <property type="entry name" value="CinA-like"/>
    <property type="match status" value="1"/>
</dbReference>
<dbReference type="Proteomes" id="UP000501387">
    <property type="component" value="Chromosome"/>
</dbReference>
<evidence type="ECO:0000313" key="3">
    <source>
        <dbReference type="Proteomes" id="UP000501387"/>
    </source>
</evidence>
<sequence length="178" mass="18054">MRNSDEVQVLCEQLLALSVARDVKIAVAESLTGGLLAAALVSVPGASRAFAGGVVAYDTALKHTLLGVEAGILRERGPVDAEVARQMARGVRAACAVPGRPGGVDLGIATTGVAGPDPDPQSGQPAGVVWIAVSFGDESCTEQLTLTGDRGTIRAASVAAALRVAIDVLLAADRRNMT</sequence>
<dbReference type="AlphaFoldDB" id="A0A6G8FKV1"/>
<proteinExistence type="predicted"/>
<dbReference type="NCBIfam" id="TIGR00199">
    <property type="entry name" value="PncC_domain"/>
    <property type="match status" value="1"/>
</dbReference>
<organism evidence="2 3">
    <name type="scientific">Leucobacter insecticola</name>
    <dbReference type="NCBI Taxonomy" id="2714934"/>
    <lineage>
        <taxon>Bacteria</taxon>
        <taxon>Bacillati</taxon>
        <taxon>Actinomycetota</taxon>
        <taxon>Actinomycetes</taxon>
        <taxon>Micrococcales</taxon>
        <taxon>Microbacteriaceae</taxon>
        <taxon>Leucobacter</taxon>
    </lineage>
</organism>
<dbReference type="Gene3D" id="3.90.950.20">
    <property type="entry name" value="CinA-like"/>
    <property type="match status" value="1"/>
</dbReference>
<dbReference type="KEGG" id="lins:G7067_11690"/>
<evidence type="ECO:0000313" key="2">
    <source>
        <dbReference type="EMBL" id="QIM16913.1"/>
    </source>
</evidence>